<protein>
    <recommendedName>
        <fullName evidence="1">VOC domain-containing protein</fullName>
    </recommendedName>
</protein>
<gene>
    <name evidence="2" type="ORF">Maes01_01933</name>
</gene>
<evidence type="ECO:0000259" key="1">
    <source>
        <dbReference type="PROSITE" id="PS51819"/>
    </source>
</evidence>
<proteinExistence type="predicted"/>
<dbReference type="InterPro" id="IPR004360">
    <property type="entry name" value="Glyas_Fos-R_dOase_dom"/>
</dbReference>
<dbReference type="EMBL" id="BAABRT010000014">
    <property type="protein sequence ID" value="GAA5525364.1"/>
    <property type="molecule type" value="Genomic_DNA"/>
</dbReference>
<dbReference type="InterPro" id="IPR037523">
    <property type="entry name" value="VOC_core"/>
</dbReference>
<accession>A0ABP9WQ81</accession>
<dbReference type="SUPFAM" id="SSF54593">
    <property type="entry name" value="Glyoxalase/Bleomycin resistance protein/Dihydroxybiphenyl dioxygenase"/>
    <property type="match status" value="1"/>
</dbReference>
<name>A0ABP9WQ81_9GAMM</name>
<evidence type="ECO:0000313" key="2">
    <source>
        <dbReference type="EMBL" id="GAA5525364.1"/>
    </source>
</evidence>
<keyword evidence="3" id="KW-1185">Reference proteome</keyword>
<evidence type="ECO:0000313" key="3">
    <source>
        <dbReference type="Proteomes" id="UP001408594"/>
    </source>
</evidence>
<feature type="domain" description="VOC" evidence="1">
    <location>
        <begin position="2"/>
        <end position="111"/>
    </location>
</feature>
<dbReference type="RefSeq" id="WP_345551003.1">
    <property type="nucleotide sequence ID" value="NZ_BAABRT010000014.1"/>
</dbReference>
<comment type="caution">
    <text evidence="2">The sequence shown here is derived from an EMBL/GenBank/DDBJ whole genome shotgun (WGS) entry which is preliminary data.</text>
</comment>
<dbReference type="Proteomes" id="UP001408594">
    <property type="component" value="Unassembled WGS sequence"/>
</dbReference>
<organism evidence="2 3">
    <name type="scientific">Microbulbifer aestuariivivens</name>
    <dbReference type="NCBI Taxonomy" id="1908308"/>
    <lineage>
        <taxon>Bacteria</taxon>
        <taxon>Pseudomonadati</taxon>
        <taxon>Pseudomonadota</taxon>
        <taxon>Gammaproteobacteria</taxon>
        <taxon>Cellvibrionales</taxon>
        <taxon>Microbulbiferaceae</taxon>
        <taxon>Microbulbifer</taxon>
    </lineage>
</organism>
<dbReference type="InterPro" id="IPR029068">
    <property type="entry name" value="Glyas_Bleomycin-R_OHBP_Dase"/>
</dbReference>
<dbReference type="PROSITE" id="PS51819">
    <property type="entry name" value="VOC"/>
    <property type="match status" value="1"/>
</dbReference>
<reference evidence="2 3" key="1">
    <citation type="submission" date="2024-02" db="EMBL/GenBank/DDBJ databases">
        <title>Microbulbifer aestuariivivens NBRC 112533.</title>
        <authorList>
            <person name="Ichikawa N."/>
            <person name="Katano-Makiyama Y."/>
            <person name="Hidaka K."/>
        </authorList>
    </citation>
    <scope>NUCLEOTIDE SEQUENCE [LARGE SCALE GENOMIC DNA]</scope>
    <source>
        <strain evidence="2 3">NBRC 112533</strain>
    </source>
</reference>
<sequence>MNLNQITLPARDMAASTAFYRRLGFVQIVDTPHYARFECPEGGATFSLQLAQEACHNGAVIYFEHEALDALVQELQQRGVAFAQLPEDMRWRWREAVLFDPSGNKVKLYWAGEDRRYPPWRSEIRD</sequence>
<dbReference type="Pfam" id="PF00903">
    <property type="entry name" value="Glyoxalase"/>
    <property type="match status" value="1"/>
</dbReference>
<dbReference type="Gene3D" id="3.10.180.10">
    <property type="entry name" value="2,3-Dihydroxybiphenyl 1,2-Dioxygenase, domain 1"/>
    <property type="match status" value="1"/>
</dbReference>